<name>A0A1X0P8N3_9TRYP</name>
<keyword evidence="4" id="KW-1185">Reference proteome</keyword>
<accession>A0A1X0P8N3</accession>
<evidence type="ECO:0000313" key="3">
    <source>
        <dbReference type="EMBL" id="ORC92800.1"/>
    </source>
</evidence>
<feature type="region of interest" description="Disordered" evidence="1">
    <location>
        <begin position="200"/>
        <end position="220"/>
    </location>
</feature>
<keyword evidence="2" id="KW-0472">Membrane</keyword>
<organism evidence="3 4">
    <name type="scientific">Trypanosoma theileri</name>
    <dbReference type="NCBI Taxonomy" id="67003"/>
    <lineage>
        <taxon>Eukaryota</taxon>
        <taxon>Discoba</taxon>
        <taxon>Euglenozoa</taxon>
        <taxon>Kinetoplastea</taxon>
        <taxon>Metakinetoplastina</taxon>
        <taxon>Trypanosomatida</taxon>
        <taxon>Trypanosomatidae</taxon>
        <taxon>Trypanosoma</taxon>
    </lineage>
</organism>
<dbReference type="VEuPathDB" id="TriTrypDB:TM35_000021260"/>
<dbReference type="OrthoDB" id="272799at2759"/>
<reference evidence="3 4" key="1">
    <citation type="submission" date="2017-03" db="EMBL/GenBank/DDBJ databases">
        <title>An alternative strategy for trypanosome survival in the mammalian bloodstream revealed through genome and transcriptome analysis of the ubiquitous bovine parasite Trypanosoma (Megatrypanum) theileri.</title>
        <authorList>
            <person name="Kelly S."/>
            <person name="Ivens A."/>
            <person name="Mott A."/>
            <person name="O'Neill E."/>
            <person name="Emms D."/>
            <person name="Macleod O."/>
            <person name="Voorheis P."/>
            <person name="Matthews J."/>
            <person name="Matthews K."/>
            <person name="Carrington M."/>
        </authorList>
    </citation>
    <scope>NUCLEOTIDE SEQUENCE [LARGE SCALE GENOMIC DNA]</scope>
    <source>
        <strain evidence="3">Edinburgh</strain>
    </source>
</reference>
<dbReference type="Proteomes" id="UP000192257">
    <property type="component" value="Unassembled WGS sequence"/>
</dbReference>
<sequence>MWNRSRQLSLVCPLNFSVLRCSMRRKIISAVSTTTTTTPSSEMATSYPSSRVGINMYGAKGYDFVDAFYAMGPNAALGRLKANLSLYGILGFTALTVVVYFFTTRSYTLSTCPYPVSDARYQVFSSNYAVLRNRWNGKERVVEVFNNDGDSAIVTKRISVNWLIYSVRLYLHATESIVVVDVGPELSINRFVTGENRWLSSTSTTTNFPSQSGTSKKEENGSDMQIVFHTTIRPLAVRNSYQKGTLPIYERTLESVVRELLTEHYRKTILLQAEPGLSSTVTEELLQNGQLKGKNLSGMKVIGNPDEFADEVQQRVQKKMGDQVILLQCSMTVL</sequence>
<evidence type="ECO:0000256" key="2">
    <source>
        <dbReference type="SAM" id="Phobius"/>
    </source>
</evidence>
<dbReference type="AlphaFoldDB" id="A0A1X0P8N3"/>
<feature type="compositionally biased region" description="Polar residues" evidence="1">
    <location>
        <begin position="200"/>
        <end position="214"/>
    </location>
</feature>
<keyword evidence="2" id="KW-1133">Transmembrane helix</keyword>
<protein>
    <submittedName>
        <fullName evidence="3">Uncharacterized protein</fullName>
    </submittedName>
</protein>
<evidence type="ECO:0000256" key="1">
    <source>
        <dbReference type="SAM" id="MobiDB-lite"/>
    </source>
</evidence>
<dbReference type="GeneID" id="39981224"/>
<dbReference type="EMBL" id="NBCO01000002">
    <property type="protein sequence ID" value="ORC92800.1"/>
    <property type="molecule type" value="Genomic_DNA"/>
</dbReference>
<dbReference type="RefSeq" id="XP_028886866.1">
    <property type="nucleotide sequence ID" value="XM_029021444.1"/>
</dbReference>
<feature type="transmembrane region" description="Helical" evidence="2">
    <location>
        <begin position="84"/>
        <end position="103"/>
    </location>
</feature>
<keyword evidence="2" id="KW-0812">Transmembrane</keyword>
<gene>
    <name evidence="3" type="ORF">TM35_000021260</name>
</gene>
<proteinExistence type="predicted"/>
<comment type="caution">
    <text evidence="3">The sequence shown here is derived from an EMBL/GenBank/DDBJ whole genome shotgun (WGS) entry which is preliminary data.</text>
</comment>
<evidence type="ECO:0000313" key="4">
    <source>
        <dbReference type="Proteomes" id="UP000192257"/>
    </source>
</evidence>